<dbReference type="AlphaFoldDB" id="A0A2M7UF97"/>
<evidence type="ECO:0000313" key="3">
    <source>
        <dbReference type="EMBL" id="PIZ69859.1"/>
    </source>
</evidence>
<sequence>MFINLIKERGVLFRRFFPIVVAAVLALPMLAQANIIDEINRQIQEQEAKRAELERQVQEYQRVIDQKQGEIKTLNNQIVIFDAQIGKLQVNINITEDDISQKNLEILQLEYGIDETENDILIQKDNLAKIIQGIAEFDQTSQLQIILESEDFSDFFNQVTYLENLQNGVQEKVDKLKFLKEKLSYDKSAKEDKRQKLESLKDQLNQQKASLASQRNSKKSLLNYTKGEEKKYQEMLANIEAQKKSLLGDINRLLQQKSAELARLKEAQQKPPAQYWASENWYYKQNDSRWENTTIGISGSTLGDYGCAITSVAMVASYHGSWINPGQLAKEPIFYYDLIVWPNRLNNISCMNCPPPHASPIDWFRLDRELGAGNPVVVFVRANGRGAGHYVVVHHKTADGRYVVHDPLFGANIYLDSTQAYIAELYDTTTNIDQIIIYH</sequence>
<keyword evidence="1" id="KW-0175">Coiled coil</keyword>
<dbReference type="EMBL" id="PFOH01000015">
    <property type="protein sequence ID" value="PIZ69859.1"/>
    <property type="molecule type" value="Genomic_DNA"/>
</dbReference>
<dbReference type="Gene3D" id="6.10.250.3150">
    <property type="match status" value="1"/>
</dbReference>
<feature type="coiled-coil region" evidence="1">
    <location>
        <begin position="29"/>
        <end position="77"/>
    </location>
</feature>
<dbReference type="Pfam" id="PF13529">
    <property type="entry name" value="Peptidase_C39_2"/>
    <property type="match status" value="1"/>
</dbReference>
<dbReference type="Proteomes" id="UP000231688">
    <property type="component" value="Unassembled WGS sequence"/>
</dbReference>
<name>A0A2M7UF97_9BACT</name>
<protein>
    <recommendedName>
        <fullName evidence="2">Peptidase C39-like domain-containing protein</fullName>
    </recommendedName>
</protein>
<proteinExistence type="predicted"/>
<dbReference type="InterPro" id="IPR039564">
    <property type="entry name" value="Peptidase_C39-like"/>
</dbReference>
<feature type="coiled-coil region" evidence="1">
    <location>
        <begin position="162"/>
        <end position="270"/>
    </location>
</feature>
<gene>
    <name evidence="3" type="ORF">COY10_00670</name>
</gene>
<dbReference type="Gene3D" id="3.90.70.10">
    <property type="entry name" value="Cysteine proteinases"/>
    <property type="match status" value="1"/>
</dbReference>
<comment type="caution">
    <text evidence="3">The sequence shown here is derived from an EMBL/GenBank/DDBJ whole genome shotgun (WGS) entry which is preliminary data.</text>
</comment>
<evidence type="ECO:0000256" key="1">
    <source>
        <dbReference type="SAM" id="Coils"/>
    </source>
</evidence>
<feature type="domain" description="Peptidase C39-like" evidence="2">
    <location>
        <begin position="282"/>
        <end position="331"/>
    </location>
</feature>
<reference evidence="4" key="1">
    <citation type="submission" date="2017-09" db="EMBL/GenBank/DDBJ databases">
        <title>Depth-based differentiation of microbial function through sediment-hosted aquifers and enrichment of novel symbionts in the deep terrestrial subsurface.</title>
        <authorList>
            <person name="Probst A.J."/>
            <person name="Ladd B."/>
            <person name="Jarett J.K."/>
            <person name="Geller-Mcgrath D.E."/>
            <person name="Sieber C.M.K."/>
            <person name="Emerson J.B."/>
            <person name="Anantharaman K."/>
            <person name="Thomas B.C."/>
            <person name="Malmstrom R."/>
            <person name="Stieglmeier M."/>
            <person name="Klingl A."/>
            <person name="Woyke T."/>
            <person name="Ryan C.M."/>
            <person name="Banfield J.F."/>
        </authorList>
    </citation>
    <scope>NUCLEOTIDE SEQUENCE [LARGE SCALE GENOMIC DNA]</scope>
</reference>
<accession>A0A2M7UF97</accession>
<evidence type="ECO:0000313" key="4">
    <source>
        <dbReference type="Proteomes" id="UP000231688"/>
    </source>
</evidence>
<organism evidence="3 4">
    <name type="scientific">Candidatus Portnoybacteria bacterium CG_4_10_14_0_2_um_filter_43_36</name>
    <dbReference type="NCBI Taxonomy" id="1974798"/>
    <lineage>
        <taxon>Bacteria</taxon>
        <taxon>Candidatus Portnoyibacteriota</taxon>
    </lineage>
</organism>
<evidence type="ECO:0000259" key="2">
    <source>
        <dbReference type="Pfam" id="PF13529"/>
    </source>
</evidence>